<evidence type="ECO:0000313" key="1">
    <source>
        <dbReference type="EMBL" id="BBH23220.1"/>
    </source>
</evidence>
<proteinExistence type="predicted"/>
<dbReference type="Proteomes" id="UP000275368">
    <property type="component" value="Chromosome"/>
</dbReference>
<name>A0A3G9IWJ3_9BACL</name>
<dbReference type="AlphaFoldDB" id="A0A3G9IWJ3"/>
<evidence type="ECO:0000313" key="2">
    <source>
        <dbReference type="Proteomes" id="UP000275368"/>
    </source>
</evidence>
<accession>A0A3G9IWJ3</accession>
<reference evidence="1 2" key="1">
    <citation type="submission" date="2018-11" db="EMBL/GenBank/DDBJ databases">
        <title>Complete genome sequence of Paenibacillus baekrokdamisoli strain KCTC 33723.</title>
        <authorList>
            <person name="Kang S.W."/>
            <person name="Lee K.C."/>
            <person name="Kim K.K."/>
            <person name="Kim J.S."/>
            <person name="Kim D.S."/>
            <person name="Ko S.H."/>
            <person name="Yang S.H."/>
            <person name="Lee J.S."/>
        </authorList>
    </citation>
    <scope>NUCLEOTIDE SEQUENCE [LARGE SCALE GENOMIC DNA]</scope>
    <source>
        <strain evidence="1 2">KCTC 33723</strain>
    </source>
</reference>
<dbReference type="KEGG" id="pbk:Back11_45650"/>
<dbReference type="EMBL" id="AP019308">
    <property type="protein sequence ID" value="BBH23220.1"/>
    <property type="molecule type" value="Genomic_DNA"/>
</dbReference>
<keyword evidence="2" id="KW-1185">Reference proteome</keyword>
<organism evidence="1 2">
    <name type="scientific">Paenibacillus baekrokdamisoli</name>
    <dbReference type="NCBI Taxonomy" id="1712516"/>
    <lineage>
        <taxon>Bacteria</taxon>
        <taxon>Bacillati</taxon>
        <taxon>Bacillota</taxon>
        <taxon>Bacilli</taxon>
        <taxon>Bacillales</taxon>
        <taxon>Paenibacillaceae</taxon>
        <taxon>Paenibacillus</taxon>
    </lineage>
</organism>
<protein>
    <submittedName>
        <fullName evidence="1">Uncharacterized protein</fullName>
    </submittedName>
</protein>
<sequence length="78" mass="8659">MRGASTEFSKSSATNVLLIELLKLLNSEADTGATKLDNIIIVAKINEKYDFRRVDGTLASPLKYKINNILEKIPHLSI</sequence>
<gene>
    <name evidence="1" type="ORF">Back11_45650</name>
</gene>